<keyword evidence="4 7" id="KW-0863">Zinc-finger</keyword>
<dbReference type="Gene3D" id="3.30.160.60">
    <property type="entry name" value="Classic Zinc Finger"/>
    <property type="match status" value="8"/>
</dbReference>
<dbReference type="FunFam" id="3.30.160.60:FF:002343">
    <property type="entry name" value="Zinc finger protein 33A"/>
    <property type="match status" value="6"/>
</dbReference>
<dbReference type="AlphaFoldDB" id="A0A9N8KYK2"/>
<dbReference type="GO" id="GO:0005634">
    <property type="term" value="C:nucleus"/>
    <property type="evidence" value="ECO:0007669"/>
    <property type="project" value="UniProtKB-SubCell"/>
</dbReference>
<dbReference type="PROSITE" id="PS50157">
    <property type="entry name" value="ZINC_FINGER_C2H2_2"/>
    <property type="match status" value="8"/>
</dbReference>
<dbReference type="GO" id="GO:0000981">
    <property type="term" value="F:DNA-binding transcription factor activity, RNA polymerase II-specific"/>
    <property type="evidence" value="ECO:0007669"/>
    <property type="project" value="TreeGrafter"/>
</dbReference>
<evidence type="ECO:0000313" key="10">
    <source>
        <dbReference type="EMBL" id="CAD0206342.1"/>
    </source>
</evidence>
<organism evidence="10 11">
    <name type="scientific">Chrysodeixis includens</name>
    <name type="common">Soybean looper</name>
    <name type="synonym">Pseudoplusia includens</name>
    <dbReference type="NCBI Taxonomy" id="689277"/>
    <lineage>
        <taxon>Eukaryota</taxon>
        <taxon>Metazoa</taxon>
        <taxon>Ecdysozoa</taxon>
        <taxon>Arthropoda</taxon>
        <taxon>Hexapoda</taxon>
        <taxon>Insecta</taxon>
        <taxon>Pterygota</taxon>
        <taxon>Neoptera</taxon>
        <taxon>Endopterygota</taxon>
        <taxon>Lepidoptera</taxon>
        <taxon>Glossata</taxon>
        <taxon>Ditrysia</taxon>
        <taxon>Noctuoidea</taxon>
        <taxon>Noctuidae</taxon>
        <taxon>Plusiinae</taxon>
        <taxon>Chrysodeixis</taxon>
    </lineage>
</organism>
<dbReference type="GO" id="GO:0000977">
    <property type="term" value="F:RNA polymerase II transcription regulatory region sequence-specific DNA binding"/>
    <property type="evidence" value="ECO:0007669"/>
    <property type="project" value="TreeGrafter"/>
</dbReference>
<dbReference type="Pfam" id="PF00096">
    <property type="entry name" value="zf-C2H2"/>
    <property type="match status" value="5"/>
</dbReference>
<feature type="domain" description="C2H2-type" evidence="9">
    <location>
        <begin position="91"/>
        <end position="118"/>
    </location>
</feature>
<feature type="domain" description="C2H2-type" evidence="9">
    <location>
        <begin position="149"/>
        <end position="176"/>
    </location>
</feature>
<keyword evidence="5" id="KW-0862">Zinc</keyword>
<dbReference type="SMART" id="SM00355">
    <property type="entry name" value="ZnF_C2H2"/>
    <property type="match status" value="7"/>
</dbReference>
<dbReference type="Proteomes" id="UP001154114">
    <property type="component" value="Chromosome 27"/>
</dbReference>
<feature type="domain" description="C2H2-type" evidence="9">
    <location>
        <begin position="323"/>
        <end position="350"/>
    </location>
</feature>
<dbReference type="SUPFAM" id="SSF57667">
    <property type="entry name" value="beta-beta-alpha zinc fingers"/>
    <property type="match status" value="6"/>
</dbReference>
<evidence type="ECO:0000256" key="4">
    <source>
        <dbReference type="ARBA" id="ARBA00022771"/>
    </source>
</evidence>
<reference evidence="10" key="1">
    <citation type="submission" date="2021-12" db="EMBL/GenBank/DDBJ databases">
        <authorList>
            <person name="King R."/>
        </authorList>
    </citation>
    <scope>NUCLEOTIDE SEQUENCE</scope>
</reference>
<keyword evidence="11" id="KW-1185">Reference proteome</keyword>
<proteinExistence type="predicted"/>
<feature type="domain" description="C2H2-type" evidence="9">
    <location>
        <begin position="63"/>
        <end position="90"/>
    </location>
</feature>
<feature type="domain" description="C2H2-type" evidence="9">
    <location>
        <begin position="412"/>
        <end position="439"/>
    </location>
</feature>
<dbReference type="GO" id="GO:0008270">
    <property type="term" value="F:zinc ion binding"/>
    <property type="evidence" value="ECO:0007669"/>
    <property type="project" value="UniProtKB-KW"/>
</dbReference>
<evidence type="ECO:0000256" key="8">
    <source>
        <dbReference type="SAM" id="MobiDB-lite"/>
    </source>
</evidence>
<name>A0A9N8KYK2_CHRIL</name>
<keyword evidence="2" id="KW-0479">Metal-binding</keyword>
<feature type="domain" description="C2H2-type" evidence="9">
    <location>
        <begin position="265"/>
        <end position="292"/>
    </location>
</feature>
<evidence type="ECO:0000259" key="9">
    <source>
        <dbReference type="PROSITE" id="PS50157"/>
    </source>
</evidence>
<dbReference type="PANTHER" id="PTHR24381">
    <property type="entry name" value="ZINC FINGER PROTEIN"/>
    <property type="match status" value="1"/>
</dbReference>
<comment type="subcellular location">
    <subcellularLocation>
        <location evidence="1">Nucleus</location>
    </subcellularLocation>
</comment>
<dbReference type="OrthoDB" id="3437960at2759"/>
<evidence type="ECO:0000313" key="11">
    <source>
        <dbReference type="Proteomes" id="UP001154114"/>
    </source>
</evidence>
<dbReference type="PROSITE" id="PS00028">
    <property type="entry name" value="ZINC_FINGER_C2H2_1"/>
    <property type="match status" value="6"/>
</dbReference>
<evidence type="ECO:0000256" key="3">
    <source>
        <dbReference type="ARBA" id="ARBA00022737"/>
    </source>
</evidence>
<dbReference type="InterPro" id="IPR036236">
    <property type="entry name" value="Znf_C2H2_sf"/>
</dbReference>
<keyword evidence="6" id="KW-0539">Nucleus</keyword>
<evidence type="ECO:0000256" key="2">
    <source>
        <dbReference type="ARBA" id="ARBA00022723"/>
    </source>
</evidence>
<evidence type="ECO:0000256" key="5">
    <source>
        <dbReference type="ARBA" id="ARBA00022833"/>
    </source>
</evidence>
<accession>A0A9N8KYK2</accession>
<keyword evidence="3" id="KW-0677">Repeat</keyword>
<dbReference type="InterPro" id="IPR013087">
    <property type="entry name" value="Znf_C2H2_type"/>
</dbReference>
<gene>
    <name evidence="10" type="ORF">CINC_LOCUS8636</name>
</gene>
<dbReference type="EMBL" id="LR824030">
    <property type="protein sequence ID" value="CAD0206342.1"/>
    <property type="molecule type" value="Genomic_DNA"/>
</dbReference>
<evidence type="ECO:0000256" key="7">
    <source>
        <dbReference type="PROSITE-ProRule" id="PRU00042"/>
    </source>
</evidence>
<dbReference type="PANTHER" id="PTHR24381:SF393">
    <property type="entry name" value="CHROMATIN-LINKED ADAPTOR FOR MSL PROTEINS, ISOFORM B"/>
    <property type="match status" value="1"/>
</dbReference>
<feature type="region of interest" description="Disordered" evidence="8">
    <location>
        <begin position="534"/>
        <end position="564"/>
    </location>
</feature>
<feature type="domain" description="C2H2-type" evidence="9">
    <location>
        <begin position="207"/>
        <end position="234"/>
    </location>
</feature>
<feature type="domain" description="C2H2-type" evidence="9">
    <location>
        <begin position="351"/>
        <end position="381"/>
    </location>
</feature>
<evidence type="ECO:0000256" key="6">
    <source>
        <dbReference type="ARBA" id="ARBA00023242"/>
    </source>
</evidence>
<protein>
    <recommendedName>
        <fullName evidence="9">C2H2-type domain-containing protein</fullName>
    </recommendedName>
</protein>
<sequence>MSVKLDIIKGRYTTLMHTKKRNGPKIEPWGTPILTKDPDEVTPSLLSHRTRAHPEAAARALALRCGVCARQFSHVNSLRRHLRSHSGERNFLCNVCGKALSSREHLKFHIRIHTGYKPNVCKYVLLLYPATYVNSLRRHLRSHSGERNFLCNVCGKALSSREHLKFHIRIHTGYKPNVCKYVLLLYPATYVNSLRRHLRSHSGERNFLCNVCGKALSSREHLKFHIRIHTGYKPNVCKYVLLLYPATYVNSLRRHLRSHSGERNFLCNVCGKALSSREHLKFHIRIHTGYKPNVCKYVLLLYPATYVNSLRRHLRSHSGERNFLCNVCGKALSSREHLKFHIRIHTGYKPNVCKGTSSATSALSSREHLKFHIRIHTGYKPNVCKYVLLLYPATYVNSLRRHLRSHSGERNFLCNVCGKAPSSREHLKFHIRIHTGYKPNVCKYVLLLYPATYVNSLRRHLRSHSGERTSSATSAEGALLARASQVPHPHPHRASLMSASTYSSIPHIRELAAPPPALRSGERNFLCNVCGRSPRASISSSTSASTPGTSLSASTYSSYTLPHT</sequence>
<evidence type="ECO:0000256" key="1">
    <source>
        <dbReference type="ARBA" id="ARBA00004123"/>
    </source>
</evidence>